<keyword evidence="2" id="KW-1185">Reference proteome</keyword>
<reference evidence="1" key="1">
    <citation type="journal article" date="2022" name="bioRxiv">
        <title>Sequencing and chromosome-scale assembly of the giantPleurodeles waltlgenome.</title>
        <authorList>
            <person name="Brown T."/>
            <person name="Elewa A."/>
            <person name="Iarovenko S."/>
            <person name="Subramanian E."/>
            <person name="Araus A.J."/>
            <person name="Petzold A."/>
            <person name="Susuki M."/>
            <person name="Suzuki K.-i.T."/>
            <person name="Hayashi T."/>
            <person name="Toyoda A."/>
            <person name="Oliveira C."/>
            <person name="Osipova E."/>
            <person name="Leigh N.D."/>
            <person name="Simon A."/>
            <person name="Yun M.H."/>
        </authorList>
    </citation>
    <scope>NUCLEOTIDE SEQUENCE</scope>
    <source>
        <strain evidence="1">20211129_DDA</strain>
        <tissue evidence="1">Liver</tissue>
    </source>
</reference>
<sequence length="127" mass="13095">MAPHAVGGVAWTRLGAEAPRRCRGCWLCRVGGGTSHCLWCVKMRQDPFGRGPVGKDEEQFALCCGGPEAPVGHTASAGGGGLAALCGVQMEPLEGVAGPGHAEWLVRAPLGYWGPRGDVMTDLSPSA</sequence>
<dbReference type="AlphaFoldDB" id="A0AAV7SIE1"/>
<dbReference type="Proteomes" id="UP001066276">
    <property type="component" value="Chromosome 4_2"/>
</dbReference>
<comment type="caution">
    <text evidence="1">The sequence shown here is derived from an EMBL/GenBank/DDBJ whole genome shotgun (WGS) entry which is preliminary data.</text>
</comment>
<accession>A0AAV7SIE1</accession>
<evidence type="ECO:0000313" key="2">
    <source>
        <dbReference type="Proteomes" id="UP001066276"/>
    </source>
</evidence>
<protein>
    <submittedName>
        <fullName evidence="1">Uncharacterized protein</fullName>
    </submittedName>
</protein>
<name>A0AAV7SIE1_PLEWA</name>
<evidence type="ECO:0000313" key="1">
    <source>
        <dbReference type="EMBL" id="KAJ1163853.1"/>
    </source>
</evidence>
<organism evidence="1 2">
    <name type="scientific">Pleurodeles waltl</name>
    <name type="common">Iberian ribbed newt</name>
    <dbReference type="NCBI Taxonomy" id="8319"/>
    <lineage>
        <taxon>Eukaryota</taxon>
        <taxon>Metazoa</taxon>
        <taxon>Chordata</taxon>
        <taxon>Craniata</taxon>
        <taxon>Vertebrata</taxon>
        <taxon>Euteleostomi</taxon>
        <taxon>Amphibia</taxon>
        <taxon>Batrachia</taxon>
        <taxon>Caudata</taxon>
        <taxon>Salamandroidea</taxon>
        <taxon>Salamandridae</taxon>
        <taxon>Pleurodelinae</taxon>
        <taxon>Pleurodeles</taxon>
    </lineage>
</organism>
<gene>
    <name evidence="1" type="ORF">NDU88_004305</name>
</gene>
<proteinExistence type="predicted"/>
<dbReference type="EMBL" id="JANPWB010000008">
    <property type="protein sequence ID" value="KAJ1163853.1"/>
    <property type="molecule type" value="Genomic_DNA"/>
</dbReference>